<dbReference type="InterPro" id="IPR045540">
    <property type="entry name" value="YegS/DAGK_C"/>
</dbReference>
<keyword evidence="5" id="KW-0479">Metal-binding</keyword>
<evidence type="ECO:0000256" key="11">
    <source>
        <dbReference type="ARBA" id="ARBA00023209"/>
    </source>
</evidence>
<evidence type="ECO:0000256" key="2">
    <source>
        <dbReference type="ARBA" id="ARBA00005983"/>
    </source>
</evidence>
<reference evidence="14" key="1">
    <citation type="journal article" date="2021" name="PeerJ">
        <title>Extensive microbial diversity within the chicken gut microbiome revealed by metagenomics and culture.</title>
        <authorList>
            <person name="Gilroy R."/>
            <person name="Ravi A."/>
            <person name="Getino M."/>
            <person name="Pursley I."/>
            <person name="Horton D.L."/>
            <person name="Alikhan N.F."/>
            <person name="Baker D."/>
            <person name="Gharbi K."/>
            <person name="Hall N."/>
            <person name="Watson M."/>
            <person name="Adriaenssens E.M."/>
            <person name="Foster-Nyarko E."/>
            <person name="Jarju S."/>
            <person name="Secka A."/>
            <person name="Antonio M."/>
            <person name="Oren A."/>
            <person name="Chaudhuri R.R."/>
            <person name="La Ragione R."/>
            <person name="Hildebrand F."/>
            <person name="Pallen M.J."/>
        </authorList>
    </citation>
    <scope>NUCLEOTIDE SEQUENCE</scope>
    <source>
        <strain evidence="14">B5_2728</strain>
    </source>
</reference>
<dbReference type="InterPro" id="IPR017438">
    <property type="entry name" value="ATP-NAD_kinase_N"/>
</dbReference>
<gene>
    <name evidence="14" type="ORF">H9882_01575</name>
</gene>
<dbReference type="PROSITE" id="PS50146">
    <property type="entry name" value="DAGK"/>
    <property type="match status" value="1"/>
</dbReference>
<sequence>MNNPKILLVYNPKAGKCRVSQELESIITALVSEGCQVTACPVLVHQPVVPRQLERLASQLDGVVCCGGDGTLHHIVQLLHSQNWNLPVGYLPYGSTNDFAASVGIGGDIASICRRIAQMQPRFLDLGQFGPESFSYVAAFGMFTEVSYQTPQTSKNLMGHLAYLMEGVRRLDLSKGWRAAIKADNTLLEGEFWYGSVSNSTSIGGMTVPKAEEVALDDGLFELMLVRKPQTLAELSRLVSSLVSQRVDDELVHFIQAKEIEFLFDQPTAWSLDGEEGPQVKEVTIRCIPNGLALLNGTQVVNPVENPENK</sequence>
<dbReference type="Pfam" id="PF00781">
    <property type="entry name" value="DAGK_cat"/>
    <property type="match status" value="1"/>
</dbReference>
<keyword evidence="9" id="KW-0460">Magnesium</keyword>
<dbReference type="SUPFAM" id="SSF111331">
    <property type="entry name" value="NAD kinase/diacylglycerol kinase-like"/>
    <property type="match status" value="1"/>
</dbReference>
<evidence type="ECO:0000256" key="3">
    <source>
        <dbReference type="ARBA" id="ARBA00022516"/>
    </source>
</evidence>
<feature type="domain" description="DAGKc" evidence="13">
    <location>
        <begin position="1"/>
        <end position="133"/>
    </location>
</feature>
<evidence type="ECO:0000256" key="12">
    <source>
        <dbReference type="ARBA" id="ARBA00023264"/>
    </source>
</evidence>
<keyword evidence="10" id="KW-0443">Lipid metabolism</keyword>
<dbReference type="GO" id="GO:0005524">
    <property type="term" value="F:ATP binding"/>
    <property type="evidence" value="ECO:0007669"/>
    <property type="project" value="UniProtKB-KW"/>
</dbReference>
<dbReference type="Proteomes" id="UP000713596">
    <property type="component" value="Unassembled WGS sequence"/>
</dbReference>
<name>A0A948WTU8_9FIRM</name>
<dbReference type="GO" id="GO:0004143">
    <property type="term" value="F:ATP-dependent diacylglycerol kinase activity"/>
    <property type="evidence" value="ECO:0007669"/>
    <property type="project" value="TreeGrafter"/>
</dbReference>
<evidence type="ECO:0000256" key="9">
    <source>
        <dbReference type="ARBA" id="ARBA00022842"/>
    </source>
</evidence>
<dbReference type="InterPro" id="IPR001206">
    <property type="entry name" value="Diacylglycerol_kinase_cat_dom"/>
</dbReference>
<dbReference type="Gene3D" id="2.60.200.40">
    <property type="match status" value="1"/>
</dbReference>
<evidence type="ECO:0000256" key="8">
    <source>
        <dbReference type="ARBA" id="ARBA00022840"/>
    </source>
</evidence>
<dbReference type="InterPro" id="IPR005218">
    <property type="entry name" value="Diacylglycerol/lipid_kinase"/>
</dbReference>
<accession>A0A948WTU8</accession>
<dbReference type="GO" id="GO:0005886">
    <property type="term" value="C:plasma membrane"/>
    <property type="evidence" value="ECO:0007669"/>
    <property type="project" value="TreeGrafter"/>
</dbReference>
<evidence type="ECO:0000256" key="4">
    <source>
        <dbReference type="ARBA" id="ARBA00022679"/>
    </source>
</evidence>
<evidence type="ECO:0000256" key="10">
    <source>
        <dbReference type="ARBA" id="ARBA00023098"/>
    </source>
</evidence>
<keyword evidence="7 14" id="KW-0418">Kinase</keyword>
<evidence type="ECO:0000313" key="15">
    <source>
        <dbReference type="Proteomes" id="UP000713596"/>
    </source>
</evidence>
<dbReference type="GO" id="GO:0046872">
    <property type="term" value="F:metal ion binding"/>
    <property type="evidence" value="ECO:0007669"/>
    <property type="project" value="UniProtKB-KW"/>
</dbReference>
<keyword evidence="8" id="KW-0067">ATP-binding</keyword>
<dbReference type="Pfam" id="PF19279">
    <property type="entry name" value="YegS_C"/>
    <property type="match status" value="1"/>
</dbReference>
<evidence type="ECO:0000259" key="13">
    <source>
        <dbReference type="PROSITE" id="PS50146"/>
    </source>
</evidence>
<organism evidence="14 15">
    <name type="scientific">Candidatus Allofournierella pullistercoris</name>
    <dbReference type="NCBI Taxonomy" id="2838597"/>
    <lineage>
        <taxon>Bacteria</taxon>
        <taxon>Bacillati</taxon>
        <taxon>Bacillota</taxon>
        <taxon>Clostridia</taxon>
        <taxon>Eubacteriales</taxon>
        <taxon>Oscillospiraceae</taxon>
        <taxon>Allofournierella</taxon>
    </lineage>
</organism>
<comment type="similarity">
    <text evidence="2">Belongs to the diacylglycerol/lipid kinase family.</text>
</comment>
<dbReference type="AlphaFoldDB" id="A0A948WTU8"/>
<dbReference type="NCBIfam" id="TIGR00147">
    <property type="entry name" value="YegS/Rv2252/BmrU family lipid kinase"/>
    <property type="match status" value="1"/>
</dbReference>
<evidence type="ECO:0000313" key="14">
    <source>
        <dbReference type="EMBL" id="MBU3805583.1"/>
    </source>
</evidence>
<dbReference type="PANTHER" id="PTHR12358:SF106">
    <property type="entry name" value="LIPID KINASE YEGS"/>
    <property type="match status" value="1"/>
</dbReference>
<keyword evidence="3" id="KW-0444">Lipid biosynthesis</keyword>
<keyword evidence="12" id="KW-1208">Phospholipid metabolism</keyword>
<keyword evidence="4" id="KW-0808">Transferase</keyword>
<evidence type="ECO:0000256" key="7">
    <source>
        <dbReference type="ARBA" id="ARBA00022777"/>
    </source>
</evidence>
<dbReference type="EMBL" id="JAHLFP010000009">
    <property type="protein sequence ID" value="MBU3805583.1"/>
    <property type="molecule type" value="Genomic_DNA"/>
</dbReference>
<dbReference type="GO" id="GO:0008654">
    <property type="term" value="P:phospholipid biosynthetic process"/>
    <property type="evidence" value="ECO:0007669"/>
    <property type="project" value="UniProtKB-KW"/>
</dbReference>
<proteinExistence type="inferred from homology"/>
<evidence type="ECO:0000256" key="5">
    <source>
        <dbReference type="ARBA" id="ARBA00022723"/>
    </source>
</evidence>
<keyword evidence="11" id="KW-0594">Phospholipid biosynthesis</keyword>
<dbReference type="InterPro" id="IPR050187">
    <property type="entry name" value="Lipid_Phosphate_FormReg"/>
</dbReference>
<dbReference type="Gene3D" id="3.40.50.10330">
    <property type="entry name" value="Probable inorganic polyphosphate/atp-NAD kinase, domain 1"/>
    <property type="match status" value="1"/>
</dbReference>
<dbReference type="PANTHER" id="PTHR12358">
    <property type="entry name" value="SPHINGOSINE KINASE"/>
    <property type="match status" value="1"/>
</dbReference>
<dbReference type="InterPro" id="IPR016064">
    <property type="entry name" value="NAD/diacylglycerol_kinase_sf"/>
</dbReference>
<comment type="cofactor">
    <cofactor evidence="1">
        <name>Mg(2+)</name>
        <dbReference type="ChEBI" id="CHEBI:18420"/>
    </cofactor>
</comment>
<dbReference type="SMART" id="SM00046">
    <property type="entry name" value="DAGKc"/>
    <property type="match status" value="1"/>
</dbReference>
<evidence type="ECO:0000256" key="1">
    <source>
        <dbReference type="ARBA" id="ARBA00001946"/>
    </source>
</evidence>
<protein>
    <submittedName>
        <fullName evidence="14">YegS/Rv2252/BmrU family lipid kinase</fullName>
    </submittedName>
</protein>
<comment type="caution">
    <text evidence="14">The sequence shown here is derived from an EMBL/GenBank/DDBJ whole genome shotgun (WGS) entry which is preliminary data.</text>
</comment>
<keyword evidence="6" id="KW-0547">Nucleotide-binding</keyword>
<reference evidence="14" key="2">
    <citation type="submission" date="2021-04" db="EMBL/GenBank/DDBJ databases">
        <authorList>
            <person name="Gilroy R."/>
        </authorList>
    </citation>
    <scope>NUCLEOTIDE SEQUENCE</scope>
    <source>
        <strain evidence="14">B5_2728</strain>
    </source>
</reference>
<evidence type="ECO:0000256" key="6">
    <source>
        <dbReference type="ARBA" id="ARBA00022741"/>
    </source>
</evidence>